<evidence type="ECO:0000313" key="6">
    <source>
        <dbReference type="Proteomes" id="UP000053354"/>
    </source>
</evidence>
<evidence type="ECO:0000256" key="4">
    <source>
        <dbReference type="PIRNR" id="PIRNR006078"/>
    </source>
</evidence>
<evidence type="ECO:0000256" key="1">
    <source>
        <dbReference type="ARBA" id="ARBA00006284"/>
    </source>
</evidence>
<accession>A0A1B1RZ68</accession>
<dbReference type="GO" id="GO:0008887">
    <property type="term" value="F:glycerate kinase activity"/>
    <property type="evidence" value="ECO:0007669"/>
    <property type="project" value="UniProtKB-UniRule"/>
</dbReference>
<dbReference type="Gene3D" id="3.90.1510.10">
    <property type="entry name" value="Glycerate kinase, domain 2"/>
    <property type="match status" value="1"/>
</dbReference>
<dbReference type="InterPro" id="IPR018193">
    <property type="entry name" value="Glyc_kinase_flavodox-like_fold"/>
</dbReference>
<reference evidence="5" key="1">
    <citation type="submission" date="2016-10" db="EMBL/GenBank/DDBJ databases">
        <authorList>
            <person name="See-Too W.S."/>
        </authorList>
    </citation>
    <scope>NUCLEOTIDE SEQUENCE</scope>
    <source>
        <strain evidence="5">L10.15</strain>
    </source>
</reference>
<evidence type="ECO:0000256" key="3">
    <source>
        <dbReference type="ARBA" id="ARBA00022777"/>
    </source>
</evidence>
<dbReference type="SUPFAM" id="SSF110738">
    <property type="entry name" value="Glycerate kinase I"/>
    <property type="match status" value="1"/>
</dbReference>
<comment type="similarity">
    <text evidence="1 4">Belongs to the glycerate kinase type-1 family.</text>
</comment>
<dbReference type="PANTHER" id="PTHR21599">
    <property type="entry name" value="GLYCERATE KINASE"/>
    <property type="match status" value="1"/>
</dbReference>
<dbReference type="Pfam" id="PF02595">
    <property type="entry name" value="Gly_kinase"/>
    <property type="match status" value="1"/>
</dbReference>
<dbReference type="InterPro" id="IPR004381">
    <property type="entry name" value="Glycerate_kinase"/>
</dbReference>
<proteinExistence type="inferred from homology"/>
<keyword evidence="3 4" id="KW-0418">Kinase</keyword>
<dbReference type="EMBL" id="CP016540">
    <property type="protein sequence ID" value="ANU26226.1"/>
    <property type="molecule type" value="Genomic_DNA"/>
</dbReference>
<protein>
    <submittedName>
        <fullName evidence="5">Glycerate kinase</fullName>
    </submittedName>
</protein>
<dbReference type="NCBIfam" id="TIGR00045">
    <property type="entry name" value="glycerate kinase"/>
    <property type="match status" value="1"/>
</dbReference>
<gene>
    <name evidence="5" type="ORF">I858_004170</name>
</gene>
<keyword evidence="2 4" id="KW-0808">Transferase</keyword>
<evidence type="ECO:0000256" key="2">
    <source>
        <dbReference type="ARBA" id="ARBA00022679"/>
    </source>
</evidence>
<dbReference type="OrthoDB" id="9774290at2"/>
<sequence>MKIIVAPDSFKGSLSAIEAAQAMAEGIQELDSSVEVHLLPAADGGEGTMVAMVEATDGALVAHEVEDPFGRKISACYGILGDGKTCVIEIAEASGLTLLKDHEQNPLTASSFGTGELIRCALDAGFRTFIIGLGGSATNDGGTGMLEALGMLFLDQKGQQLARGGGALDRLAEIDVSKFDHRISTSRFLIACDVENTLIGEQGASAVFGPQKGASSEMILQLDDNLRNFADVVERLTGTVLHNKKGAGAAGGAGGAMQAFFEGSMRRGVDVVLEAASFQTHLENVDLIVTGEGKTDSQTLSGKTPFGIAEAGKRADIPVILISGMVDPMSYSLLNPYFVEIHSIVNETVAIDYAMANAYNQLKIKTKTVMKNYMEKQK</sequence>
<keyword evidence="6" id="KW-1185">Reference proteome</keyword>
<dbReference type="Gene3D" id="3.40.50.10350">
    <property type="entry name" value="Glycerate kinase, domain 1"/>
    <property type="match status" value="1"/>
</dbReference>
<dbReference type="KEGG" id="pll:I858_004170"/>
<dbReference type="STRING" id="1302659.I858_004170"/>
<dbReference type="InterPro" id="IPR018197">
    <property type="entry name" value="Glycerate_kinase_RE-like"/>
</dbReference>
<name>A0A1B1RZ68_9BACL</name>
<dbReference type="GO" id="GO:0031388">
    <property type="term" value="P:organic acid phosphorylation"/>
    <property type="evidence" value="ECO:0007669"/>
    <property type="project" value="UniProtKB-UniRule"/>
</dbReference>
<dbReference type="PANTHER" id="PTHR21599:SF0">
    <property type="entry name" value="GLYCERATE KINASE"/>
    <property type="match status" value="1"/>
</dbReference>
<organism evidence="5 6">
    <name type="scientific">Planococcus versutus</name>
    <dbReference type="NCBI Taxonomy" id="1302659"/>
    <lineage>
        <taxon>Bacteria</taxon>
        <taxon>Bacillati</taxon>
        <taxon>Bacillota</taxon>
        <taxon>Bacilli</taxon>
        <taxon>Bacillales</taxon>
        <taxon>Caryophanaceae</taxon>
        <taxon>Planococcus</taxon>
    </lineage>
</organism>
<dbReference type="PIRSF" id="PIRSF006078">
    <property type="entry name" value="GlxK"/>
    <property type="match status" value="1"/>
</dbReference>
<dbReference type="RefSeq" id="WP_049694863.1">
    <property type="nucleotide sequence ID" value="NZ_CP016540.2"/>
</dbReference>
<dbReference type="InterPro" id="IPR036129">
    <property type="entry name" value="Glycerate_kinase_sf"/>
</dbReference>
<dbReference type="Proteomes" id="UP000053354">
    <property type="component" value="Chromosome"/>
</dbReference>
<dbReference type="AlphaFoldDB" id="A0A1B1RZ68"/>
<evidence type="ECO:0000313" key="5">
    <source>
        <dbReference type="EMBL" id="ANU26226.1"/>
    </source>
</evidence>